<name>A0A1S1JU55_9MYCO</name>
<gene>
    <name evidence="2" type="ORF">BKG61_25525</name>
</gene>
<proteinExistence type="predicted"/>
<evidence type="ECO:0000313" key="2">
    <source>
        <dbReference type="EMBL" id="OHT91059.1"/>
    </source>
</evidence>
<keyword evidence="3" id="KW-1185">Reference proteome</keyword>
<accession>A0A1S1JU55</accession>
<dbReference type="Proteomes" id="UP000179636">
    <property type="component" value="Unassembled WGS sequence"/>
</dbReference>
<evidence type="ECO:0000256" key="1">
    <source>
        <dbReference type="SAM" id="MobiDB-lite"/>
    </source>
</evidence>
<organism evidence="2 3">
    <name type="scientific">Mycobacterium syngnathidarum</name>
    <dbReference type="NCBI Taxonomy" id="1908205"/>
    <lineage>
        <taxon>Bacteria</taxon>
        <taxon>Bacillati</taxon>
        <taxon>Actinomycetota</taxon>
        <taxon>Actinomycetes</taxon>
        <taxon>Mycobacteriales</taxon>
        <taxon>Mycobacteriaceae</taxon>
        <taxon>Mycobacterium</taxon>
    </lineage>
</organism>
<dbReference type="AlphaFoldDB" id="A0A1S1JU55"/>
<sequence length="74" mass="8736">MIEVINDMIMTRTRPERTQANRETAVSQGYKFESEPSRRARQLHPDRLDLASDWAFELQTSPDVIERRLFEIGE</sequence>
<evidence type="ECO:0000313" key="3">
    <source>
        <dbReference type="Proteomes" id="UP000179636"/>
    </source>
</evidence>
<feature type="region of interest" description="Disordered" evidence="1">
    <location>
        <begin position="16"/>
        <end position="40"/>
    </location>
</feature>
<reference evidence="2 3" key="1">
    <citation type="submission" date="2016-10" db="EMBL/GenBank/DDBJ databases">
        <title>Evaluation of Human, Animal and Environmental Mycobacterium chelonae Isolates by Core Genome Phylogenomic Analysis, Targeted Gene Comparison, and Anti-microbial Susceptibility Patterns: A Tale of Mistaken Identities.</title>
        <authorList>
            <person name="Fogelson S.B."/>
            <person name="Camus A.C."/>
            <person name="Lorenz W."/>
            <person name="Vasireddy R."/>
            <person name="Vasireddy S."/>
            <person name="Smith T."/>
            <person name="Brown-Elliott B.A."/>
            <person name="Wallace R.J.Jr."/>
            <person name="Hasan N.A."/>
            <person name="Reischl U."/>
            <person name="Sanchez S."/>
        </authorList>
    </citation>
    <scope>NUCLEOTIDE SEQUENCE [LARGE SCALE GENOMIC DNA]</scope>
    <source>
        <strain evidence="2 3">24999</strain>
    </source>
</reference>
<protein>
    <submittedName>
        <fullName evidence="2">Uncharacterized protein</fullName>
    </submittedName>
</protein>
<comment type="caution">
    <text evidence="2">The sequence shown here is derived from an EMBL/GenBank/DDBJ whole genome shotgun (WGS) entry which is preliminary data.</text>
</comment>
<dbReference type="EMBL" id="MLHV01000033">
    <property type="protein sequence ID" value="OHT91059.1"/>
    <property type="molecule type" value="Genomic_DNA"/>
</dbReference>